<dbReference type="InterPro" id="IPR043136">
    <property type="entry name" value="B30.2/SPRY_sf"/>
</dbReference>
<dbReference type="GeneID" id="113430955"/>
<evidence type="ECO:0000256" key="2">
    <source>
        <dbReference type="ARBA" id="ARBA00022699"/>
    </source>
</evidence>
<evidence type="ECO:0000259" key="4">
    <source>
        <dbReference type="PROSITE" id="PS50188"/>
    </source>
</evidence>
<evidence type="ECO:0000256" key="3">
    <source>
        <dbReference type="ARBA" id="ARBA00034460"/>
    </source>
</evidence>
<dbReference type="AlphaFoldDB" id="A0A6J1W1I4"/>
<name>A0A6J1W1I4_9SAUR</name>
<proteinExistence type="inferred from homology"/>
<dbReference type="InterPro" id="IPR003879">
    <property type="entry name" value="Butyrophylin_SPRY"/>
</dbReference>
<dbReference type="Proteomes" id="UP000504612">
    <property type="component" value="Unplaced"/>
</dbReference>
<dbReference type="Pfam" id="PF13765">
    <property type="entry name" value="PRY"/>
    <property type="match status" value="1"/>
</dbReference>
<dbReference type="InterPro" id="IPR050143">
    <property type="entry name" value="TRIM/RBCC"/>
</dbReference>
<keyword evidence="2" id="KW-0800">Toxin</keyword>
<dbReference type="Gene3D" id="2.60.120.920">
    <property type="match status" value="1"/>
</dbReference>
<dbReference type="Pfam" id="PF00622">
    <property type="entry name" value="SPRY"/>
    <property type="match status" value="1"/>
</dbReference>
<dbReference type="SMART" id="SM00589">
    <property type="entry name" value="PRY"/>
    <property type="match status" value="1"/>
</dbReference>
<evidence type="ECO:0000313" key="6">
    <source>
        <dbReference type="RefSeq" id="XP_026549131.1"/>
    </source>
</evidence>
<dbReference type="InterPro" id="IPR003877">
    <property type="entry name" value="SPRY_dom"/>
</dbReference>
<comment type="function">
    <text evidence="3">Neurotoxin that produces dose-dependent hypolocomotion and hyperalgesia in mice. May directly act on the central nervous system, as it is 6500-fold more potent when administered intracerebroventricularly than intraperitoneal.</text>
</comment>
<dbReference type="InterPro" id="IPR013320">
    <property type="entry name" value="ConA-like_dom_sf"/>
</dbReference>
<keyword evidence="5" id="KW-1185">Reference proteome</keyword>
<keyword evidence="2" id="KW-0528">Neurotoxin</keyword>
<feature type="domain" description="B30.2/SPRY" evidence="4">
    <location>
        <begin position="4"/>
        <end position="205"/>
    </location>
</feature>
<dbReference type="PRINTS" id="PR01407">
    <property type="entry name" value="BUTYPHLNCDUF"/>
</dbReference>
<gene>
    <name evidence="6" type="primary">LOC113430955</name>
</gene>
<dbReference type="KEGG" id="nss:113430955"/>
<accession>A0A6J1W1I4</accession>
<evidence type="ECO:0000256" key="1">
    <source>
        <dbReference type="ARBA" id="ARBA00009651"/>
    </source>
</evidence>
<dbReference type="InterPro" id="IPR001870">
    <property type="entry name" value="B30.2/SPRY"/>
</dbReference>
<dbReference type="PANTHER" id="PTHR24103">
    <property type="entry name" value="E3 UBIQUITIN-PROTEIN LIGASE TRIM"/>
    <property type="match status" value="1"/>
</dbReference>
<protein>
    <submittedName>
        <fullName evidence="6">Tripartite motif-containing protein 10-like</fullName>
    </submittedName>
</protein>
<dbReference type="InterPro" id="IPR006574">
    <property type="entry name" value="PRY"/>
</dbReference>
<organism evidence="5 6">
    <name type="scientific">Notechis scutatus</name>
    <name type="common">mainland tiger snake</name>
    <dbReference type="NCBI Taxonomy" id="8663"/>
    <lineage>
        <taxon>Eukaryota</taxon>
        <taxon>Metazoa</taxon>
        <taxon>Chordata</taxon>
        <taxon>Craniata</taxon>
        <taxon>Vertebrata</taxon>
        <taxon>Euteleostomi</taxon>
        <taxon>Lepidosauria</taxon>
        <taxon>Squamata</taxon>
        <taxon>Bifurcata</taxon>
        <taxon>Unidentata</taxon>
        <taxon>Episquamata</taxon>
        <taxon>Toxicofera</taxon>
        <taxon>Serpentes</taxon>
        <taxon>Colubroidea</taxon>
        <taxon>Elapidae</taxon>
        <taxon>Hydrophiinae</taxon>
        <taxon>Notechis</taxon>
    </lineage>
</organism>
<sequence>MFYELTPCSQPTLRVSVPCPAVYVTLNSSTTHPQLLCQGSTVTWTDRYQECPDVPERFDREFCVLGSEGFTTGWHWWKVSVQGDYSSPLRGTAWWAVEVAKESIPRKRSFQLSPQEGIWAVGTSVWGVSVAFQMYQQRLSLRRPLRRLWVRLDCEARKVEFLDAATEASLYTFQMGPLLGETLRPFFYLGKMGLTLQCEEYPVKIMRD</sequence>
<dbReference type="PROSITE" id="PS50188">
    <property type="entry name" value="B302_SPRY"/>
    <property type="match status" value="1"/>
</dbReference>
<dbReference type="RefSeq" id="XP_026549131.1">
    <property type="nucleotide sequence ID" value="XM_026693346.1"/>
</dbReference>
<reference evidence="6" key="1">
    <citation type="submission" date="2025-08" db="UniProtKB">
        <authorList>
            <consortium name="RefSeq"/>
        </authorList>
    </citation>
    <scope>IDENTIFICATION</scope>
</reference>
<dbReference type="SUPFAM" id="SSF49899">
    <property type="entry name" value="Concanavalin A-like lectins/glucanases"/>
    <property type="match status" value="1"/>
</dbReference>
<comment type="similarity">
    <text evidence="1">Belongs to the ohanin/vespryn family.</text>
</comment>
<evidence type="ECO:0000313" key="5">
    <source>
        <dbReference type="Proteomes" id="UP000504612"/>
    </source>
</evidence>